<evidence type="ECO:0000313" key="11">
    <source>
        <dbReference type="EMBL" id="BAH34560.1"/>
    </source>
</evidence>
<dbReference type="KEGG" id="rer:RER_38520"/>
<feature type="domain" description="2Fe-2S ferredoxin-type" evidence="9">
    <location>
        <begin position="333"/>
        <end position="414"/>
    </location>
</feature>
<dbReference type="PROSITE" id="PS51384">
    <property type="entry name" value="FAD_FR"/>
    <property type="match status" value="1"/>
</dbReference>
<dbReference type="Gene3D" id="3.10.20.30">
    <property type="match status" value="1"/>
</dbReference>
<dbReference type="InterPro" id="IPR001041">
    <property type="entry name" value="2Fe-2S_ferredoxin-type"/>
</dbReference>
<keyword evidence="8" id="KW-0411">Iron-sulfur</keyword>
<keyword evidence="3" id="KW-0001">2Fe-2S</keyword>
<keyword evidence="2" id="KW-0285">Flavoprotein</keyword>
<keyword evidence="4" id="KW-0479">Metal-binding</keyword>
<dbReference type="PANTHER" id="PTHR47354:SF6">
    <property type="entry name" value="NADH OXIDOREDUCTASE HCR"/>
    <property type="match status" value="1"/>
</dbReference>
<dbReference type="EMBL" id="AP008957">
    <property type="protein sequence ID" value="BAH34560.1"/>
    <property type="molecule type" value="Genomic_DNA"/>
</dbReference>
<dbReference type="PROSITE" id="PS01070">
    <property type="entry name" value="NUCLEASE_NON_SPEC"/>
    <property type="match status" value="1"/>
</dbReference>
<feature type="domain" description="FAD-binding FR-type" evidence="10">
    <location>
        <begin position="85"/>
        <end position="188"/>
    </location>
</feature>
<dbReference type="SUPFAM" id="SSF54292">
    <property type="entry name" value="2Fe-2S ferredoxin-like"/>
    <property type="match status" value="1"/>
</dbReference>
<evidence type="ECO:0000256" key="2">
    <source>
        <dbReference type="ARBA" id="ARBA00022630"/>
    </source>
</evidence>
<dbReference type="InterPro" id="IPR036010">
    <property type="entry name" value="2Fe-2S_ferredoxin-like_sf"/>
</dbReference>
<proteinExistence type="predicted"/>
<sequence>MCTCHTIFGEHLYTEFTQSGEASPAIGTPGNRSTRRVMTIASAPENTTPKSTPRRGLSLVGLIEAMAAPHQIDRYLELVNPMATVRDIRAQVVAVDHPTADSVTLTLRPTRQWRGFQAGQFVQLGVVIDGVRHTRCYSPAGGASTRSGLIELTVKAHPGGLVSQYLYANAAPGLVVSLSQADGVFSLPVDRPRRVLLISGGSGITPVMSMLRTLVEEEHSGEIVFVHYANTDADVAYTRALKTIAEQNPNVKLVLVYTESGGGDLEGFFDRGHLDAVAPWIADPDTIDAQAYLCGPPGLMRGVREVFREVDVEHLLNTEEFAPAVAEPGEAGGEVSFTKSGVAAENSGETLLEQAEAAGLNPEYGCRMGICFSCTSVKKAGRTRNVRTGETDDEPDKKIQLCVSAPVGDVTVDI</sequence>
<organism evidence="11 12">
    <name type="scientific">Rhodococcus erythropolis (strain PR4 / NBRC 100887)</name>
    <dbReference type="NCBI Taxonomy" id="234621"/>
    <lineage>
        <taxon>Bacteria</taxon>
        <taxon>Bacillati</taxon>
        <taxon>Actinomycetota</taxon>
        <taxon>Actinomycetes</taxon>
        <taxon>Mycobacteriales</taxon>
        <taxon>Nocardiaceae</taxon>
        <taxon>Rhodococcus</taxon>
        <taxon>Rhodococcus erythropolis group</taxon>
    </lineage>
</organism>
<dbReference type="PRINTS" id="PR00410">
    <property type="entry name" value="PHEHYDRXLASE"/>
</dbReference>
<dbReference type="InterPro" id="IPR017927">
    <property type="entry name" value="FAD-bd_FR_type"/>
</dbReference>
<dbReference type="Gene3D" id="2.40.30.10">
    <property type="entry name" value="Translation factors"/>
    <property type="match status" value="1"/>
</dbReference>
<dbReference type="Proteomes" id="UP000002204">
    <property type="component" value="Chromosome"/>
</dbReference>
<dbReference type="eggNOG" id="COG1018">
    <property type="taxonomic scope" value="Bacteria"/>
</dbReference>
<protein>
    <submittedName>
        <fullName evidence="11">Putative NADPH oxidoreductase</fullName>
    </submittedName>
</protein>
<dbReference type="GO" id="GO:0016491">
    <property type="term" value="F:oxidoreductase activity"/>
    <property type="evidence" value="ECO:0007669"/>
    <property type="project" value="UniProtKB-KW"/>
</dbReference>
<evidence type="ECO:0000259" key="10">
    <source>
        <dbReference type="PROSITE" id="PS51384"/>
    </source>
</evidence>
<keyword evidence="5" id="KW-0274">FAD</keyword>
<reference evidence="11 12" key="2">
    <citation type="journal article" date="2006" name="Environ. Microbiol.">
        <title>Sequence analysis of three plasmids harboured in Rhodococcus erythropolis strain PR4.</title>
        <authorList>
            <person name="Sekine M."/>
            <person name="Tanikawa S."/>
            <person name="Omata S."/>
            <person name="Saito M."/>
            <person name="Fujisawa T."/>
            <person name="Tsukatani N."/>
            <person name="Tajima T."/>
            <person name="Sekigawa T."/>
            <person name="Kosugi H."/>
            <person name="Matsuo Y."/>
            <person name="Nishiko R."/>
            <person name="Imamura K."/>
            <person name="Ito M."/>
            <person name="Narita H."/>
            <person name="Tago S."/>
            <person name="Fujita N."/>
            <person name="Harayama S."/>
        </authorList>
    </citation>
    <scope>NUCLEOTIDE SEQUENCE [LARGE SCALE GENOMIC DNA]</scope>
    <source>
        <strain evidence="12">PR4 / NBRC 100887</strain>
    </source>
</reference>
<reference evidence="12" key="1">
    <citation type="submission" date="2005-03" db="EMBL/GenBank/DDBJ databases">
        <title>Comparison of the complete genome sequences of Rhodococcus erythropolis PR4 and Rhodococcus opacus B4.</title>
        <authorList>
            <person name="Takarada H."/>
            <person name="Sekine M."/>
            <person name="Hosoyama A."/>
            <person name="Yamada R."/>
            <person name="Fujisawa T."/>
            <person name="Omata S."/>
            <person name="Shimizu A."/>
            <person name="Tsukatani N."/>
            <person name="Tanikawa S."/>
            <person name="Fujita N."/>
            <person name="Harayama S."/>
        </authorList>
    </citation>
    <scope>NUCLEOTIDE SEQUENCE [LARGE SCALE GENOMIC DNA]</scope>
    <source>
        <strain evidence="12">PR4 / NBRC 100887</strain>
    </source>
</reference>
<keyword evidence="7" id="KW-0408">Iron</keyword>
<evidence type="ECO:0000256" key="5">
    <source>
        <dbReference type="ARBA" id="ARBA00022827"/>
    </source>
</evidence>
<evidence type="ECO:0000256" key="6">
    <source>
        <dbReference type="ARBA" id="ARBA00023002"/>
    </source>
</evidence>
<dbReference type="Gene3D" id="3.40.50.80">
    <property type="entry name" value="Nucleotide-binding domain of ferredoxin-NADP reductase (FNR) module"/>
    <property type="match status" value="1"/>
</dbReference>
<name>C1A1S5_RHOE4</name>
<gene>
    <name evidence="11" type="ordered locus">RER_38520</name>
</gene>
<evidence type="ECO:0000256" key="1">
    <source>
        <dbReference type="ARBA" id="ARBA00001974"/>
    </source>
</evidence>
<evidence type="ECO:0000259" key="9">
    <source>
        <dbReference type="PROSITE" id="PS51085"/>
    </source>
</evidence>
<evidence type="ECO:0000256" key="3">
    <source>
        <dbReference type="ARBA" id="ARBA00022714"/>
    </source>
</evidence>
<dbReference type="InterPro" id="IPR050415">
    <property type="entry name" value="MRET"/>
</dbReference>
<dbReference type="SUPFAM" id="SSF63380">
    <property type="entry name" value="Riboflavin synthase domain-like"/>
    <property type="match status" value="1"/>
</dbReference>
<dbReference type="Pfam" id="PF00175">
    <property type="entry name" value="NAD_binding_1"/>
    <property type="match status" value="1"/>
</dbReference>
<dbReference type="InterPro" id="IPR012675">
    <property type="entry name" value="Beta-grasp_dom_sf"/>
</dbReference>
<evidence type="ECO:0000256" key="8">
    <source>
        <dbReference type="ARBA" id="ARBA00023014"/>
    </source>
</evidence>
<keyword evidence="6" id="KW-0560">Oxidoreductase</keyword>
<dbReference type="GO" id="GO:0046872">
    <property type="term" value="F:metal ion binding"/>
    <property type="evidence" value="ECO:0007669"/>
    <property type="project" value="UniProtKB-KW"/>
</dbReference>
<dbReference type="InterPro" id="IPR018524">
    <property type="entry name" value="DNA/RNA_endonuclease_AS"/>
</dbReference>
<dbReference type="HOGENOM" id="CLU_003827_14_2_11"/>
<dbReference type="Pfam" id="PF00970">
    <property type="entry name" value="FAD_binding_6"/>
    <property type="match status" value="1"/>
</dbReference>
<accession>C1A1S5</accession>
<dbReference type="PANTHER" id="PTHR47354">
    <property type="entry name" value="NADH OXIDOREDUCTASE HCR"/>
    <property type="match status" value="1"/>
</dbReference>
<dbReference type="SUPFAM" id="SSF52343">
    <property type="entry name" value="Ferredoxin reductase-like, C-terminal NADP-linked domain"/>
    <property type="match status" value="1"/>
</dbReference>
<comment type="cofactor">
    <cofactor evidence="1">
        <name>FAD</name>
        <dbReference type="ChEBI" id="CHEBI:57692"/>
    </cofactor>
</comment>
<dbReference type="InterPro" id="IPR001433">
    <property type="entry name" value="OxRdtase_FAD/NAD-bd"/>
</dbReference>
<dbReference type="PROSITE" id="PS51085">
    <property type="entry name" value="2FE2S_FER_2"/>
    <property type="match status" value="1"/>
</dbReference>
<dbReference type="Pfam" id="PF00111">
    <property type="entry name" value="Fer2"/>
    <property type="match status" value="1"/>
</dbReference>
<dbReference type="InterPro" id="IPR008333">
    <property type="entry name" value="Cbr1-like_FAD-bd_dom"/>
</dbReference>
<dbReference type="InterPro" id="IPR039261">
    <property type="entry name" value="FNR_nucleotide-bd"/>
</dbReference>
<evidence type="ECO:0000313" key="12">
    <source>
        <dbReference type="Proteomes" id="UP000002204"/>
    </source>
</evidence>
<dbReference type="AlphaFoldDB" id="C1A1S5"/>
<dbReference type="CDD" id="cd00207">
    <property type="entry name" value="fer2"/>
    <property type="match status" value="1"/>
</dbReference>
<evidence type="ECO:0000256" key="7">
    <source>
        <dbReference type="ARBA" id="ARBA00023004"/>
    </source>
</evidence>
<dbReference type="InterPro" id="IPR017938">
    <property type="entry name" value="Riboflavin_synthase-like_b-brl"/>
</dbReference>
<dbReference type="GO" id="GO:0051537">
    <property type="term" value="F:2 iron, 2 sulfur cluster binding"/>
    <property type="evidence" value="ECO:0007669"/>
    <property type="project" value="UniProtKB-KW"/>
</dbReference>
<dbReference type="GO" id="GO:0003676">
    <property type="term" value="F:nucleic acid binding"/>
    <property type="evidence" value="ECO:0007669"/>
    <property type="project" value="InterPro"/>
</dbReference>
<dbReference type="CDD" id="cd06216">
    <property type="entry name" value="FNR_iron_sulfur_binding_2"/>
    <property type="match status" value="1"/>
</dbReference>
<evidence type="ECO:0000256" key="4">
    <source>
        <dbReference type="ARBA" id="ARBA00022723"/>
    </source>
</evidence>
<dbReference type="GO" id="GO:0016787">
    <property type="term" value="F:hydrolase activity"/>
    <property type="evidence" value="ECO:0007669"/>
    <property type="project" value="InterPro"/>
</dbReference>